<protein>
    <recommendedName>
        <fullName evidence="4">Gustatory receptor</fullName>
    </recommendedName>
</protein>
<feature type="transmembrane region" description="Helical" evidence="1">
    <location>
        <begin position="138"/>
        <end position="163"/>
    </location>
</feature>
<keyword evidence="1" id="KW-0472">Membrane</keyword>
<evidence type="ECO:0008006" key="4">
    <source>
        <dbReference type="Google" id="ProtNLM"/>
    </source>
</evidence>
<accession>A0ABP1Q2Y4</accession>
<feature type="transmembrane region" description="Helical" evidence="1">
    <location>
        <begin position="248"/>
        <end position="278"/>
    </location>
</feature>
<evidence type="ECO:0000313" key="2">
    <source>
        <dbReference type="EMBL" id="CAL8085630.1"/>
    </source>
</evidence>
<sequence length="393" mass="45441">MLGLIEISALKLQSHLFLWLYPCPIQWKSDYNGIKISQPSTSSYKLIPWSLSFIWLGVNLILLLYESIVYRNLSPKPDFERINVIIFLSCFAMLTFVLSVSITMLTLKETTVEFNTCLQMKKDMNTRFMHSSPKEDSIGMLLFLISLFGGITPIFLTTTAVLLKIDPFYFFLKYEIFPSEKVETVLFYLIEGVLIFPCVAECARLLVVTTSYLIILLQSISSIAFALDKTRNRLSISSFKRWYSRITILYKILEPVLNIIMYLAITFCFWGTVIYTWLLTKGFGKIGMSIYSFFAFMLIWIVGGNLITLPKYAGAGDRFVEMVKRNLQRAREQHVKLRTKETKIALLEAKGIPPIKFKCGPFLFINLAFLTEHYFLVTQRVFDAILIFDYECE</sequence>
<comment type="caution">
    <text evidence="2">The sequence shown here is derived from an EMBL/GenBank/DDBJ whole genome shotgun (WGS) entry which is preliminary data.</text>
</comment>
<feature type="transmembrane region" description="Helical" evidence="1">
    <location>
        <begin position="290"/>
        <end position="309"/>
    </location>
</feature>
<feature type="transmembrane region" description="Helical" evidence="1">
    <location>
        <begin position="85"/>
        <end position="105"/>
    </location>
</feature>
<organism evidence="2 3">
    <name type="scientific">Orchesella dallaii</name>
    <dbReference type="NCBI Taxonomy" id="48710"/>
    <lineage>
        <taxon>Eukaryota</taxon>
        <taxon>Metazoa</taxon>
        <taxon>Ecdysozoa</taxon>
        <taxon>Arthropoda</taxon>
        <taxon>Hexapoda</taxon>
        <taxon>Collembola</taxon>
        <taxon>Entomobryomorpha</taxon>
        <taxon>Entomobryoidea</taxon>
        <taxon>Orchesellidae</taxon>
        <taxon>Orchesellinae</taxon>
        <taxon>Orchesella</taxon>
    </lineage>
</organism>
<reference evidence="2 3" key="1">
    <citation type="submission" date="2024-08" db="EMBL/GenBank/DDBJ databases">
        <authorList>
            <person name="Cucini C."/>
            <person name="Frati F."/>
        </authorList>
    </citation>
    <scope>NUCLEOTIDE SEQUENCE [LARGE SCALE GENOMIC DNA]</scope>
</reference>
<feature type="transmembrane region" description="Helical" evidence="1">
    <location>
        <begin position="46"/>
        <end position="65"/>
    </location>
</feature>
<name>A0ABP1Q2Y4_9HEXA</name>
<evidence type="ECO:0000256" key="1">
    <source>
        <dbReference type="SAM" id="Phobius"/>
    </source>
</evidence>
<keyword evidence="1" id="KW-0812">Transmembrane</keyword>
<dbReference type="EMBL" id="CAXLJM020000019">
    <property type="protein sequence ID" value="CAL8085630.1"/>
    <property type="molecule type" value="Genomic_DNA"/>
</dbReference>
<keyword evidence="3" id="KW-1185">Reference proteome</keyword>
<feature type="transmembrane region" description="Helical" evidence="1">
    <location>
        <begin position="206"/>
        <end position="227"/>
    </location>
</feature>
<evidence type="ECO:0000313" key="3">
    <source>
        <dbReference type="Proteomes" id="UP001642540"/>
    </source>
</evidence>
<keyword evidence="1" id="KW-1133">Transmembrane helix</keyword>
<gene>
    <name evidence="2" type="ORF">ODALV1_LOCUS6176</name>
</gene>
<feature type="transmembrane region" description="Helical" evidence="1">
    <location>
        <begin position="184"/>
        <end position="200"/>
    </location>
</feature>
<proteinExistence type="predicted"/>
<dbReference type="Proteomes" id="UP001642540">
    <property type="component" value="Unassembled WGS sequence"/>
</dbReference>